<sequence>MGGDVAGAVGDRVALTAAAEPGQRPVRRTPGAQMAVVDCDRQPVLEPLQYAGPGGVAGGPDLGAVAWFGQRPPGVEPGAIVAFGNGTQREILQQITGFAVVGELGQFAGDVVEPLVGDHQAGELRRQLVVELDAGNGQVGRQSGNRPAELAGAGADVGEVVQADLAHQPNESTREQR</sequence>
<dbReference type="EMBL" id="BAAANC010000004">
    <property type="protein sequence ID" value="GAA1556478.1"/>
    <property type="molecule type" value="Genomic_DNA"/>
</dbReference>
<dbReference type="Proteomes" id="UP001500363">
    <property type="component" value="Unassembled WGS sequence"/>
</dbReference>
<organism evidence="1 2">
    <name type="scientific">Kribbella lupini</name>
    <dbReference type="NCBI Taxonomy" id="291602"/>
    <lineage>
        <taxon>Bacteria</taxon>
        <taxon>Bacillati</taxon>
        <taxon>Actinomycetota</taxon>
        <taxon>Actinomycetes</taxon>
        <taxon>Propionibacteriales</taxon>
        <taxon>Kribbellaceae</taxon>
        <taxon>Kribbella</taxon>
    </lineage>
</organism>
<evidence type="ECO:0000313" key="2">
    <source>
        <dbReference type="Proteomes" id="UP001500363"/>
    </source>
</evidence>
<comment type="caution">
    <text evidence="1">The sequence shown here is derived from an EMBL/GenBank/DDBJ whole genome shotgun (WGS) entry which is preliminary data.</text>
</comment>
<keyword evidence="2" id="KW-1185">Reference proteome</keyword>
<accession>A0ABN2CCV1</accession>
<evidence type="ECO:0000313" key="1">
    <source>
        <dbReference type="EMBL" id="GAA1556478.1"/>
    </source>
</evidence>
<gene>
    <name evidence="1" type="ORF">GCM10009741_71370</name>
</gene>
<name>A0ABN2CCV1_9ACTN</name>
<proteinExistence type="predicted"/>
<reference evidence="1 2" key="1">
    <citation type="journal article" date="2019" name="Int. J. Syst. Evol. Microbiol.">
        <title>The Global Catalogue of Microorganisms (GCM) 10K type strain sequencing project: providing services to taxonomists for standard genome sequencing and annotation.</title>
        <authorList>
            <consortium name="The Broad Institute Genomics Platform"/>
            <consortium name="The Broad Institute Genome Sequencing Center for Infectious Disease"/>
            <person name="Wu L."/>
            <person name="Ma J."/>
        </authorList>
    </citation>
    <scope>NUCLEOTIDE SEQUENCE [LARGE SCALE GENOMIC DNA]</scope>
    <source>
        <strain evidence="1 2">JCM 14303</strain>
    </source>
</reference>
<protein>
    <submittedName>
        <fullName evidence="1">Uncharacterized protein</fullName>
    </submittedName>
</protein>